<gene>
    <name evidence="1" type="ORF">CEXT_394811</name>
</gene>
<keyword evidence="2" id="KW-1185">Reference proteome</keyword>
<dbReference type="EMBL" id="BPLR01017415">
    <property type="protein sequence ID" value="GIY91438.1"/>
    <property type="molecule type" value="Genomic_DNA"/>
</dbReference>
<name>A0AAV4X9S9_CAEEX</name>
<organism evidence="1 2">
    <name type="scientific">Caerostris extrusa</name>
    <name type="common">Bark spider</name>
    <name type="synonym">Caerostris bankana</name>
    <dbReference type="NCBI Taxonomy" id="172846"/>
    <lineage>
        <taxon>Eukaryota</taxon>
        <taxon>Metazoa</taxon>
        <taxon>Ecdysozoa</taxon>
        <taxon>Arthropoda</taxon>
        <taxon>Chelicerata</taxon>
        <taxon>Arachnida</taxon>
        <taxon>Araneae</taxon>
        <taxon>Araneomorphae</taxon>
        <taxon>Entelegynae</taxon>
        <taxon>Araneoidea</taxon>
        <taxon>Araneidae</taxon>
        <taxon>Caerostris</taxon>
    </lineage>
</organism>
<comment type="caution">
    <text evidence="1">The sequence shown here is derived from an EMBL/GenBank/DDBJ whole genome shotgun (WGS) entry which is preliminary data.</text>
</comment>
<protein>
    <submittedName>
        <fullName evidence="1">Uncharacterized protein</fullName>
    </submittedName>
</protein>
<sequence length="103" mass="11038">MAILSGCLGFLEGGLSGEEFGDGIKVSKSLEEGGGGSANTWPPLGPALSIRRGSQSKLVQERNFHFKCFSRLSSISIEMKSILPWRRAVRLPLGVCGCKGVWV</sequence>
<dbReference type="AlphaFoldDB" id="A0AAV4X9S9"/>
<proteinExistence type="predicted"/>
<reference evidence="1 2" key="1">
    <citation type="submission" date="2021-06" db="EMBL/GenBank/DDBJ databases">
        <title>Caerostris extrusa draft genome.</title>
        <authorList>
            <person name="Kono N."/>
            <person name="Arakawa K."/>
        </authorList>
    </citation>
    <scope>NUCLEOTIDE SEQUENCE [LARGE SCALE GENOMIC DNA]</scope>
</reference>
<dbReference type="Proteomes" id="UP001054945">
    <property type="component" value="Unassembled WGS sequence"/>
</dbReference>
<evidence type="ECO:0000313" key="2">
    <source>
        <dbReference type="Proteomes" id="UP001054945"/>
    </source>
</evidence>
<evidence type="ECO:0000313" key="1">
    <source>
        <dbReference type="EMBL" id="GIY91438.1"/>
    </source>
</evidence>
<accession>A0AAV4X9S9</accession>